<evidence type="ECO:0000256" key="3">
    <source>
        <dbReference type="ARBA" id="ARBA00023134"/>
    </source>
</evidence>
<sequence>NIDGNAIGRMYMYEEGKHVGYVVSGRSYGINMKFTLGINLSIVGLDGPCRPKHPLFWATKRELYIAKAWYNNRGVVGKAGVGKTQLFLRFYDGFFLPTYTVTSGADYRTKEIVVDDIEVKIDTWDAVNQKHSDVVTHTKKWVAYIKQYVCEGVNVILIGNKCDEVENKVITKEQGQTLADEFKFKFLETSAKSNVNVEEAFCTLVRDIKKILIDPYRFEPEPIIKENKKSFSTLARDFKEMLIV</sequence>
<comment type="similarity">
    <text evidence="1">Belongs to the small GTPase superfamily. Rab family.</text>
</comment>
<evidence type="ECO:0000313" key="5">
    <source>
        <dbReference type="EMBL" id="CAG8683199.1"/>
    </source>
</evidence>
<name>A0ABN7UXM5_GIGMA</name>
<keyword evidence="6" id="KW-1185">Reference proteome</keyword>
<dbReference type="PRINTS" id="PR00449">
    <property type="entry name" value="RASTRNSFRMNG"/>
</dbReference>
<dbReference type="EMBL" id="CAJVQB010006395">
    <property type="protein sequence ID" value="CAG8683199.1"/>
    <property type="molecule type" value="Genomic_DNA"/>
</dbReference>
<proteinExistence type="inferred from homology"/>
<dbReference type="Gene3D" id="3.40.50.300">
    <property type="entry name" value="P-loop containing nucleotide triphosphate hydrolases"/>
    <property type="match status" value="2"/>
</dbReference>
<evidence type="ECO:0000256" key="2">
    <source>
        <dbReference type="ARBA" id="ARBA00022741"/>
    </source>
</evidence>
<protein>
    <submittedName>
        <fullName evidence="5">10556_t:CDS:1</fullName>
    </submittedName>
</protein>
<evidence type="ECO:0000313" key="6">
    <source>
        <dbReference type="Proteomes" id="UP000789901"/>
    </source>
</evidence>
<comment type="subcellular location">
    <subcellularLocation>
        <location evidence="4">Endomembrane system</location>
        <topology evidence="4">Lipid-anchor</topology>
        <orientation evidence="4">Cytoplasmic side</orientation>
    </subcellularLocation>
</comment>
<keyword evidence="3" id="KW-0342">GTP-binding</keyword>
<dbReference type="InterPro" id="IPR027417">
    <property type="entry name" value="P-loop_NTPase"/>
</dbReference>
<dbReference type="Pfam" id="PF00071">
    <property type="entry name" value="Ras"/>
    <property type="match status" value="2"/>
</dbReference>
<dbReference type="SMART" id="SM00174">
    <property type="entry name" value="RHO"/>
    <property type="match status" value="1"/>
</dbReference>
<dbReference type="SMART" id="SM00173">
    <property type="entry name" value="RAS"/>
    <property type="match status" value="1"/>
</dbReference>
<feature type="non-terminal residue" evidence="5">
    <location>
        <position position="1"/>
    </location>
</feature>
<dbReference type="Proteomes" id="UP000789901">
    <property type="component" value="Unassembled WGS sequence"/>
</dbReference>
<dbReference type="PANTHER" id="PTHR47980">
    <property type="entry name" value="LD44762P"/>
    <property type="match status" value="1"/>
</dbReference>
<evidence type="ECO:0000256" key="4">
    <source>
        <dbReference type="ARBA" id="ARBA00046278"/>
    </source>
</evidence>
<dbReference type="InterPro" id="IPR001806">
    <property type="entry name" value="Small_GTPase"/>
</dbReference>
<gene>
    <name evidence="5" type="ORF">GMARGA_LOCUS11090</name>
</gene>
<comment type="caution">
    <text evidence="5">The sequence shown here is derived from an EMBL/GenBank/DDBJ whole genome shotgun (WGS) entry which is preliminary data.</text>
</comment>
<accession>A0ABN7UXM5</accession>
<evidence type="ECO:0000256" key="1">
    <source>
        <dbReference type="ARBA" id="ARBA00006270"/>
    </source>
</evidence>
<organism evidence="5 6">
    <name type="scientific">Gigaspora margarita</name>
    <dbReference type="NCBI Taxonomy" id="4874"/>
    <lineage>
        <taxon>Eukaryota</taxon>
        <taxon>Fungi</taxon>
        <taxon>Fungi incertae sedis</taxon>
        <taxon>Mucoromycota</taxon>
        <taxon>Glomeromycotina</taxon>
        <taxon>Glomeromycetes</taxon>
        <taxon>Diversisporales</taxon>
        <taxon>Gigasporaceae</taxon>
        <taxon>Gigaspora</taxon>
    </lineage>
</organism>
<dbReference type="SMART" id="SM00175">
    <property type="entry name" value="RAB"/>
    <property type="match status" value="1"/>
</dbReference>
<keyword evidence="2" id="KW-0547">Nucleotide-binding</keyword>
<dbReference type="PROSITE" id="PS51419">
    <property type="entry name" value="RAB"/>
    <property type="match status" value="1"/>
</dbReference>
<dbReference type="InterPro" id="IPR050305">
    <property type="entry name" value="Small_GTPase_Rab"/>
</dbReference>
<dbReference type="SUPFAM" id="SSF52540">
    <property type="entry name" value="P-loop containing nucleoside triphosphate hydrolases"/>
    <property type="match status" value="1"/>
</dbReference>
<dbReference type="PROSITE" id="PS51421">
    <property type="entry name" value="RAS"/>
    <property type="match status" value="1"/>
</dbReference>
<reference evidence="5 6" key="1">
    <citation type="submission" date="2021-06" db="EMBL/GenBank/DDBJ databases">
        <authorList>
            <person name="Kallberg Y."/>
            <person name="Tangrot J."/>
            <person name="Rosling A."/>
        </authorList>
    </citation>
    <scope>NUCLEOTIDE SEQUENCE [LARGE SCALE GENOMIC DNA]</scope>
    <source>
        <strain evidence="5 6">120-4 pot B 10/14</strain>
    </source>
</reference>